<dbReference type="EMBL" id="JXLU01000050">
    <property type="protein sequence ID" value="KIO73310.1"/>
    <property type="molecule type" value="Genomic_DNA"/>
</dbReference>
<comment type="caution">
    <text evidence="1">The sequence shown here is derived from an EMBL/GenBank/DDBJ whole genome shotgun (WGS) entry which is preliminary data.</text>
</comment>
<name>A0ABD4A7S3_9BACI</name>
<dbReference type="RefSeq" id="WP_200890344.1">
    <property type="nucleotide sequence ID" value="NZ_JXLT01000070.1"/>
</dbReference>
<protein>
    <submittedName>
        <fullName evidence="1">Uncharacterized protein</fullName>
    </submittedName>
</protein>
<dbReference type="Proteomes" id="UP000032076">
    <property type="component" value="Unassembled WGS sequence"/>
</dbReference>
<evidence type="ECO:0000313" key="1">
    <source>
        <dbReference type="EMBL" id="KIO73310.1"/>
    </source>
</evidence>
<gene>
    <name evidence="1" type="ORF">B4167_2234</name>
</gene>
<dbReference type="AlphaFoldDB" id="A0ABD4A7S3"/>
<sequence>MEKFEQLPKSVKKAIRYIRQNAPDDKIPLLRKMFEETFEFRKNQYKKKSKN</sequence>
<accession>A0ABD4A7S3</accession>
<organism evidence="1 2">
    <name type="scientific">Caldibacillus thermoamylovorans</name>
    <dbReference type="NCBI Taxonomy" id="35841"/>
    <lineage>
        <taxon>Bacteria</taxon>
        <taxon>Bacillati</taxon>
        <taxon>Bacillota</taxon>
        <taxon>Bacilli</taxon>
        <taxon>Bacillales</taxon>
        <taxon>Bacillaceae</taxon>
        <taxon>Caldibacillus</taxon>
    </lineage>
</organism>
<proteinExistence type="predicted"/>
<reference evidence="1 2" key="1">
    <citation type="submission" date="2015-01" db="EMBL/GenBank/DDBJ databases">
        <title>Draft Genome Sequences of Four Bacillus thermoamylovorans Strains, Isolated From Food Products.</title>
        <authorList>
            <person name="Krawcyk A.O."/>
            <person name="Berendsen E.M."/>
            <person name="Eijlander R.T."/>
            <person name="de Jong A."/>
            <person name="Wells-Bennik M."/>
            <person name="Kuipers O.P."/>
        </authorList>
    </citation>
    <scope>NUCLEOTIDE SEQUENCE [LARGE SCALE GENOMIC DNA]</scope>
    <source>
        <strain evidence="1 2">B4167</strain>
    </source>
</reference>
<evidence type="ECO:0000313" key="2">
    <source>
        <dbReference type="Proteomes" id="UP000032076"/>
    </source>
</evidence>